<evidence type="ECO:0000313" key="3">
    <source>
        <dbReference type="Proteomes" id="UP000636709"/>
    </source>
</evidence>
<reference evidence="2" key="1">
    <citation type="submission" date="2020-07" db="EMBL/GenBank/DDBJ databases">
        <title>Genome sequence and genetic diversity analysis of an under-domesticated orphan crop, white fonio (Digitaria exilis).</title>
        <authorList>
            <person name="Bennetzen J.L."/>
            <person name="Chen S."/>
            <person name="Ma X."/>
            <person name="Wang X."/>
            <person name="Yssel A.E.J."/>
            <person name="Chaluvadi S.R."/>
            <person name="Johnson M."/>
            <person name="Gangashetty P."/>
            <person name="Hamidou F."/>
            <person name="Sanogo M.D."/>
            <person name="Zwaenepoel A."/>
            <person name="Wallace J."/>
            <person name="Van De Peer Y."/>
            <person name="Van Deynze A."/>
        </authorList>
    </citation>
    <scope>NUCLEOTIDE SEQUENCE</scope>
    <source>
        <tissue evidence="2">Leaves</tissue>
    </source>
</reference>
<sequence>MSKPMPLDVEDCLRRVLLRAQVIIDEAMGRHITNHSMLLQLVMLRDAMHRGYYTLDNFRYQPHNDEDIKDQAVSRSSSLSILNSVKHLCCSSRGASALKEMQETLEKLSSMILDVKEVVLFLTSYPRLYHQPYSMHLQLANCMFGRQMEAQVVINFLLWTQPHGPEELEVLPIIGPGFVGKSTLVAHACKVERVRDHFSEILFLQSRDFTDDELATFAEECSRKHQSHVSNSNKDIRFLVIVELVGHLDEDAWNRLYSALKQCVPSSSKIIITSRSDEIAKFGTTQALTLKHPSYEAYWYFFKTLTFESIDPEMHPRLTYLAMEIAKALRSSPIFAYITAHLLRDNFEIRFWCKVLAFLRGSFQKHASKSGEHPFDVLKQNRPAYFGRMATPSEVCVVYHQHQCSAEDEVPKITVQDVVYGSVKPRGEFEVLAWRSSIPPYYSYVGTCEIQELKTAAVKRKRSVKDGVTLC</sequence>
<comment type="caution">
    <text evidence="2">The sequence shown here is derived from an EMBL/GenBank/DDBJ whole genome shotgun (WGS) entry which is preliminary data.</text>
</comment>
<organism evidence="2 3">
    <name type="scientific">Digitaria exilis</name>
    <dbReference type="NCBI Taxonomy" id="1010633"/>
    <lineage>
        <taxon>Eukaryota</taxon>
        <taxon>Viridiplantae</taxon>
        <taxon>Streptophyta</taxon>
        <taxon>Embryophyta</taxon>
        <taxon>Tracheophyta</taxon>
        <taxon>Spermatophyta</taxon>
        <taxon>Magnoliopsida</taxon>
        <taxon>Liliopsida</taxon>
        <taxon>Poales</taxon>
        <taxon>Poaceae</taxon>
        <taxon>PACMAD clade</taxon>
        <taxon>Panicoideae</taxon>
        <taxon>Panicodae</taxon>
        <taxon>Paniceae</taxon>
        <taxon>Anthephorinae</taxon>
        <taxon>Digitaria</taxon>
    </lineage>
</organism>
<dbReference type="Gene3D" id="3.40.50.300">
    <property type="entry name" value="P-loop containing nucleotide triphosphate hydrolases"/>
    <property type="match status" value="1"/>
</dbReference>
<dbReference type="PANTHER" id="PTHR33377">
    <property type="entry name" value="OS10G0134700 PROTEIN-RELATED"/>
    <property type="match status" value="1"/>
</dbReference>
<gene>
    <name evidence="2" type="ORF">HU200_027909</name>
</gene>
<name>A0A835EU57_9POAL</name>
<evidence type="ECO:0000259" key="1">
    <source>
        <dbReference type="Pfam" id="PF00931"/>
    </source>
</evidence>
<dbReference type="InterPro" id="IPR002182">
    <property type="entry name" value="NB-ARC"/>
</dbReference>
<dbReference type="GO" id="GO:0043531">
    <property type="term" value="F:ADP binding"/>
    <property type="evidence" value="ECO:0007669"/>
    <property type="project" value="InterPro"/>
</dbReference>
<dbReference type="AlphaFoldDB" id="A0A835EU57"/>
<dbReference type="EMBL" id="JACEFO010001739">
    <property type="protein sequence ID" value="KAF8713927.1"/>
    <property type="molecule type" value="Genomic_DNA"/>
</dbReference>
<dbReference type="Pfam" id="PF00931">
    <property type="entry name" value="NB-ARC"/>
    <property type="match status" value="1"/>
</dbReference>
<evidence type="ECO:0000313" key="2">
    <source>
        <dbReference type="EMBL" id="KAF8713927.1"/>
    </source>
</evidence>
<keyword evidence="3" id="KW-1185">Reference proteome</keyword>
<dbReference type="Proteomes" id="UP000636709">
    <property type="component" value="Unassembled WGS sequence"/>
</dbReference>
<proteinExistence type="predicted"/>
<dbReference type="PANTHER" id="PTHR33377:SF92">
    <property type="entry name" value="NB-ARC DOMAIN-CONTAINING PROTEIN"/>
    <property type="match status" value="1"/>
</dbReference>
<dbReference type="InterPro" id="IPR027417">
    <property type="entry name" value="P-loop_NTPase"/>
</dbReference>
<feature type="domain" description="NB-ARC" evidence="1">
    <location>
        <begin position="166"/>
        <end position="304"/>
    </location>
</feature>
<protein>
    <recommendedName>
        <fullName evidence="1">NB-ARC domain-containing protein</fullName>
    </recommendedName>
</protein>
<accession>A0A835EU57</accession>
<dbReference type="OrthoDB" id="649712at2759"/>
<dbReference type="SUPFAM" id="SSF52540">
    <property type="entry name" value="P-loop containing nucleoside triphosphate hydrolases"/>
    <property type="match status" value="1"/>
</dbReference>